<reference evidence="1 2" key="1">
    <citation type="submission" date="2019-11" db="EMBL/GenBank/DDBJ databases">
        <title>The genome sequence of Methylocystis heyeri.</title>
        <authorList>
            <person name="Oshkin I.Y."/>
            <person name="Miroshnikov K."/>
            <person name="Dedysh S.N."/>
        </authorList>
    </citation>
    <scope>NUCLEOTIDE SEQUENCE [LARGE SCALE GENOMIC DNA]</scope>
    <source>
        <strain evidence="1 2">H2</strain>
    </source>
</reference>
<dbReference type="AlphaFoldDB" id="A0A6B8KKD7"/>
<organism evidence="1 2">
    <name type="scientific">Methylocystis heyeri</name>
    <dbReference type="NCBI Taxonomy" id="391905"/>
    <lineage>
        <taxon>Bacteria</taxon>
        <taxon>Pseudomonadati</taxon>
        <taxon>Pseudomonadota</taxon>
        <taxon>Alphaproteobacteria</taxon>
        <taxon>Hyphomicrobiales</taxon>
        <taxon>Methylocystaceae</taxon>
        <taxon>Methylocystis</taxon>
    </lineage>
</organism>
<dbReference type="InterPro" id="IPR024501">
    <property type="entry name" value="DUF3141"/>
</dbReference>
<gene>
    <name evidence="1" type="ORF">H2LOC_011615</name>
</gene>
<dbReference type="KEGG" id="mhey:H2LOC_011615"/>
<accession>A0A6B8KKD7</accession>
<protein>
    <submittedName>
        <fullName evidence="1">DUF3141 domain-containing protein</fullName>
    </submittedName>
</protein>
<dbReference type="InterPro" id="IPR051321">
    <property type="entry name" value="PHA/PHB_synthase"/>
</dbReference>
<keyword evidence="2" id="KW-1185">Reference proteome</keyword>
<sequence>MYWWSAVGDYYWSYYRDACERSLLYLDVLRRRGEDYREQSAKAAPHVLSFDFVVLVDGRMLPRPVNYGLLRIIPPPEVETDPGKRPFIVFDPRAGHGPGIGGMKHDSEIGVALGAGHPCYFVGFLPQPVAGQTIEDVCRAEAYFVRFVADRHREADGKPALIGNCQAGWQILMMAAMEPELAGPILVAGTPLSYWAGVRGIYPMRYLGGLLGGGWLTWLMGDIGNGIFDGAWLISNFESNNPANTLWKKPYNVYANVDTEAKRFLDFEKWWGNPILLDAGEMRFIVDELFIGNRLAAAKIATHDGERIDLRKVKSPIIVFCSFGDDITPPQQALDWILDLYEDVDAIVANGQTIIYSLHQNIGHLGIFVSARVATKEHAEFVFNIDLVDVMPSGLYEIILTRADGAEANPQLISGDYIAKLEPRTLDDIRALGGNDAADERRFETAARVSEINRELYRAFLQPWVKALVDPAMAEFLRQLHPNRVMFRVFSDSNPLMAPVAKAAETIRGDRHPVEAVNPFLALEKMASTSIVVNLEIFAKAREAVTEAIFLDVYGSPLLQAVVGVGSSQPRAARASRGDIDLEAAHAQALADMTRGGFIEAGMRALLYVLASGGADERQFNALEALRNAVPEAARPPLSKIREIIRRQAELLRADETKAVAAIAEILPEDSGRRAEILSAIYRVVSGDGEPDAGEMEKFREISRLFLGKASPAELHDRQEA</sequence>
<dbReference type="InterPro" id="IPR029058">
    <property type="entry name" value="AB_hydrolase_fold"/>
</dbReference>
<dbReference type="Gene3D" id="3.40.50.1820">
    <property type="entry name" value="alpha/beta hydrolase"/>
    <property type="match status" value="1"/>
</dbReference>
<dbReference type="Pfam" id="PF11339">
    <property type="entry name" value="DUF3141"/>
    <property type="match status" value="1"/>
</dbReference>
<dbReference type="PANTHER" id="PTHR36837">
    <property type="entry name" value="POLY(3-HYDROXYALKANOATE) POLYMERASE SUBUNIT PHAC"/>
    <property type="match status" value="1"/>
</dbReference>
<proteinExistence type="predicted"/>
<dbReference type="Proteomes" id="UP000309061">
    <property type="component" value="Chromosome"/>
</dbReference>
<evidence type="ECO:0000313" key="2">
    <source>
        <dbReference type="Proteomes" id="UP000309061"/>
    </source>
</evidence>
<dbReference type="EMBL" id="CP046052">
    <property type="protein sequence ID" value="QGM48049.1"/>
    <property type="molecule type" value="Genomic_DNA"/>
</dbReference>
<name>A0A6B8KKD7_9HYPH</name>
<dbReference type="PANTHER" id="PTHR36837:SF2">
    <property type="entry name" value="POLY(3-HYDROXYALKANOATE) POLYMERASE SUBUNIT PHAC"/>
    <property type="match status" value="1"/>
</dbReference>
<dbReference type="SUPFAM" id="SSF53474">
    <property type="entry name" value="alpha/beta-Hydrolases"/>
    <property type="match status" value="1"/>
</dbReference>
<dbReference type="OrthoDB" id="7231451at2"/>
<evidence type="ECO:0000313" key="1">
    <source>
        <dbReference type="EMBL" id="QGM48049.1"/>
    </source>
</evidence>